<keyword evidence="2" id="KW-1185">Reference proteome</keyword>
<organism evidence="1 2">
    <name type="scientific">Stichopus japonicus</name>
    <name type="common">Sea cucumber</name>
    <dbReference type="NCBI Taxonomy" id="307972"/>
    <lineage>
        <taxon>Eukaryota</taxon>
        <taxon>Metazoa</taxon>
        <taxon>Echinodermata</taxon>
        <taxon>Eleutherozoa</taxon>
        <taxon>Echinozoa</taxon>
        <taxon>Holothuroidea</taxon>
        <taxon>Aspidochirotacea</taxon>
        <taxon>Aspidochirotida</taxon>
        <taxon>Stichopodidae</taxon>
        <taxon>Apostichopus</taxon>
    </lineage>
</organism>
<reference evidence="1 2" key="1">
    <citation type="journal article" date="2017" name="PLoS Biol.">
        <title>The sea cucumber genome provides insights into morphological evolution and visceral regeneration.</title>
        <authorList>
            <person name="Zhang X."/>
            <person name="Sun L."/>
            <person name="Yuan J."/>
            <person name="Sun Y."/>
            <person name="Gao Y."/>
            <person name="Zhang L."/>
            <person name="Li S."/>
            <person name="Dai H."/>
            <person name="Hamel J.F."/>
            <person name="Liu C."/>
            <person name="Yu Y."/>
            <person name="Liu S."/>
            <person name="Lin W."/>
            <person name="Guo K."/>
            <person name="Jin S."/>
            <person name="Xu P."/>
            <person name="Storey K.B."/>
            <person name="Huan P."/>
            <person name="Zhang T."/>
            <person name="Zhou Y."/>
            <person name="Zhang J."/>
            <person name="Lin C."/>
            <person name="Li X."/>
            <person name="Xing L."/>
            <person name="Huo D."/>
            <person name="Sun M."/>
            <person name="Wang L."/>
            <person name="Mercier A."/>
            <person name="Li F."/>
            <person name="Yang H."/>
            <person name="Xiang J."/>
        </authorList>
    </citation>
    <scope>NUCLEOTIDE SEQUENCE [LARGE SCALE GENOMIC DNA]</scope>
    <source>
        <strain evidence="1">Shaxun</strain>
        <tissue evidence="1">Muscle</tissue>
    </source>
</reference>
<sequence length="203" mass="22501">MTLETAEVSSIKVTGPCSLNTQTIRAVPLRRNIQTERGKVITSYQCSTNLVQDMWHVPYVTVSDGTSTTPRKQLPRATTSIHQQLCSKGNIRCFSTTTPTTTIKCSSSRIYNSEWSEHIHASPSTTTTTTTSRFPPNSTISQLIQCCPPETYDIAICARYVTVMMWYTTSDLLSYCSTCFGIGVFDSCLVVMVTHANSLHYAT</sequence>
<protein>
    <submittedName>
        <fullName evidence="1">Uncharacterized protein</fullName>
    </submittedName>
</protein>
<evidence type="ECO:0000313" key="2">
    <source>
        <dbReference type="Proteomes" id="UP000230750"/>
    </source>
</evidence>
<dbReference type="Proteomes" id="UP000230750">
    <property type="component" value="Unassembled WGS sequence"/>
</dbReference>
<evidence type="ECO:0000313" key="1">
    <source>
        <dbReference type="EMBL" id="PIK51697.1"/>
    </source>
</evidence>
<comment type="caution">
    <text evidence="1">The sequence shown here is derived from an EMBL/GenBank/DDBJ whole genome shotgun (WGS) entry which is preliminary data.</text>
</comment>
<accession>A0A2G8KUL5</accession>
<dbReference type="AlphaFoldDB" id="A0A2G8KUL5"/>
<dbReference type="EMBL" id="MRZV01000360">
    <property type="protein sequence ID" value="PIK51697.1"/>
    <property type="molecule type" value="Genomic_DNA"/>
</dbReference>
<proteinExistence type="predicted"/>
<name>A0A2G8KUL5_STIJA</name>
<gene>
    <name evidence="1" type="ORF">BSL78_11417</name>
</gene>